<keyword evidence="1" id="KW-0472">Membrane</keyword>
<dbReference type="EMBL" id="MINN01000106">
    <property type="protein sequence ID" value="OIU70515.1"/>
    <property type="molecule type" value="Genomic_DNA"/>
</dbReference>
<organism evidence="2 3">
    <name type="scientific">Rossellomorea aquimaris</name>
    <dbReference type="NCBI Taxonomy" id="189382"/>
    <lineage>
        <taxon>Bacteria</taxon>
        <taxon>Bacillati</taxon>
        <taxon>Bacillota</taxon>
        <taxon>Bacilli</taxon>
        <taxon>Bacillales</taxon>
        <taxon>Bacillaceae</taxon>
        <taxon>Rossellomorea</taxon>
    </lineage>
</organism>
<evidence type="ECO:0000313" key="2">
    <source>
        <dbReference type="EMBL" id="OIU70515.1"/>
    </source>
</evidence>
<feature type="transmembrane region" description="Helical" evidence="1">
    <location>
        <begin position="12"/>
        <end position="31"/>
    </location>
</feature>
<evidence type="ECO:0000313" key="3">
    <source>
        <dbReference type="Proteomes" id="UP000182062"/>
    </source>
</evidence>
<protein>
    <recommendedName>
        <fullName evidence="4">DUF3949 domain-containing protein</fullName>
    </recommendedName>
</protein>
<dbReference type="Proteomes" id="UP000182062">
    <property type="component" value="Unassembled WGS sequence"/>
</dbReference>
<evidence type="ECO:0000256" key="1">
    <source>
        <dbReference type="SAM" id="Phobius"/>
    </source>
</evidence>
<dbReference type="Pfam" id="PF13133">
    <property type="entry name" value="DUF3949"/>
    <property type="match status" value="1"/>
</dbReference>
<keyword evidence="1" id="KW-1133">Transmembrane helix</keyword>
<name>A0A1J6WQM8_9BACI</name>
<dbReference type="OrthoDB" id="2640510at2"/>
<gene>
    <name evidence="2" type="ORF">BHE18_10865</name>
</gene>
<comment type="caution">
    <text evidence="2">The sequence shown here is derived from an EMBL/GenBank/DDBJ whole genome shotgun (WGS) entry which is preliminary data.</text>
</comment>
<dbReference type="AlphaFoldDB" id="A0A1J6WQM8"/>
<proteinExistence type="predicted"/>
<keyword evidence="3" id="KW-1185">Reference proteome</keyword>
<dbReference type="InterPro" id="IPR025032">
    <property type="entry name" value="DUF3949"/>
</dbReference>
<keyword evidence="1" id="KW-0812">Transmembrane</keyword>
<accession>A0A1J6WQM8</accession>
<evidence type="ECO:0008006" key="4">
    <source>
        <dbReference type="Google" id="ProtNLM"/>
    </source>
</evidence>
<reference evidence="2 3" key="1">
    <citation type="submission" date="2016-09" db="EMBL/GenBank/DDBJ databases">
        <title>Bacillus aquimaris SAMM genome sequence reveals colonization and biosurfactant production capacities.</title>
        <authorList>
            <person name="Waghmode S.R."/>
            <person name="Suryavanshi M.V."/>
        </authorList>
    </citation>
    <scope>NUCLEOTIDE SEQUENCE [LARGE SCALE GENOMIC DNA]</scope>
    <source>
        <strain evidence="2 3">SAMM</strain>
    </source>
</reference>
<sequence length="93" mass="10899">MLHKGGIYLNEFYSVGLLIASVLFVITLVMIPVQYRYIKAMEEEKEKHKRKAGEVFDEMPFGEAFLHQNTQINPLFLPANLIAYIIYRLKHKK</sequence>